<evidence type="ECO:0000313" key="4">
    <source>
        <dbReference type="Proteomes" id="UP000534186"/>
    </source>
</evidence>
<feature type="domain" description="Resolvase/invertase-type recombinase catalytic" evidence="1">
    <location>
        <begin position="14"/>
        <end position="164"/>
    </location>
</feature>
<dbReference type="InterPro" id="IPR050639">
    <property type="entry name" value="SSR_resolvase"/>
</dbReference>
<dbReference type="InterPro" id="IPR011109">
    <property type="entry name" value="DNA_bind_recombinase_dom"/>
</dbReference>
<dbReference type="GO" id="GO:0000150">
    <property type="term" value="F:DNA strand exchange activity"/>
    <property type="evidence" value="ECO:0007669"/>
    <property type="project" value="InterPro"/>
</dbReference>
<dbReference type="PANTHER" id="PTHR30461">
    <property type="entry name" value="DNA-INVERTASE FROM LAMBDOID PROPHAGE"/>
    <property type="match status" value="1"/>
</dbReference>
<dbReference type="PROSITE" id="PS51737">
    <property type="entry name" value="RECOMBINASE_DNA_BIND"/>
    <property type="match status" value="1"/>
</dbReference>
<dbReference type="Pfam" id="PF07508">
    <property type="entry name" value="Recombinase"/>
    <property type="match status" value="1"/>
</dbReference>
<dbReference type="SUPFAM" id="SSF53041">
    <property type="entry name" value="Resolvase-like"/>
    <property type="match status" value="1"/>
</dbReference>
<feature type="domain" description="Recombinase" evidence="2">
    <location>
        <begin position="171"/>
        <end position="318"/>
    </location>
</feature>
<dbReference type="Gene3D" id="3.40.50.1390">
    <property type="entry name" value="Resolvase, N-terminal catalytic domain"/>
    <property type="match status" value="1"/>
</dbReference>
<evidence type="ECO:0000259" key="1">
    <source>
        <dbReference type="PROSITE" id="PS51736"/>
    </source>
</evidence>
<evidence type="ECO:0000259" key="2">
    <source>
        <dbReference type="PROSITE" id="PS51737"/>
    </source>
</evidence>
<dbReference type="Pfam" id="PF00239">
    <property type="entry name" value="Resolvase"/>
    <property type="match status" value="1"/>
</dbReference>
<dbReference type="Proteomes" id="UP000534186">
    <property type="component" value="Unassembled WGS sequence"/>
</dbReference>
<organism evidence="3 4">
    <name type="scientific">Tunturiibacter lichenicola</name>
    <dbReference type="NCBI Taxonomy" id="2051959"/>
    <lineage>
        <taxon>Bacteria</taxon>
        <taxon>Pseudomonadati</taxon>
        <taxon>Acidobacteriota</taxon>
        <taxon>Terriglobia</taxon>
        <taxon>Terriglobales</taxon>
        <taxon>Acidobacteriaceae</taxon>
        <taxon>Tunturiibacter</taxon>
    </lineage>
</organism>
<dbReference type="InterPro" id="IPR036162">
    <property type="entry name" value="Resolvase-like_N_sf"/>
</dbReference>
<dbReference type="InterPro" id="IPR006119">
    <property type="entry name" value="Resolv_N"/>
</dbReference>
<evidence type="ECO:0000313" key="3">
    <source>
        <dbReference type="EMBL" id="NYF53918.1"/>
    </source>
</evidence>
<dbReference type="InterPro" id="IPR038109">
    <property type="entry name" value="DNA_bind_recomb_sf"/>
</dbReference>
<comment type="caution">
    <text evidence="3">The sequence shown here is derived from an EMBL/GenBank/DDBJ whole genome shotgun (WGS) entry which is preliminary data.</text>
</comment>
<protein>
    <submittedName>
        <fullName evidence="3">DNA invertase Pin-like site-specific DNA recombinase</fullName>
    </submittedName>
</protein>
<accession>A0A7Y9NS01</accession>
<name>A0A7Y9NS01_9BACT</name>
<sequence length="360" mass="40490">MNIERNDKEPEQMRCAAYLRVASYSASASSLEDQKQHCRRFAEEHGWIVPDEYVYTDAGKSGTSTAGRDGLASLIIAAKEQPSPFRMVLVEEASRFARNCSDVFDIVNALALHGVHVYFINQDLDSRNEDFHMILMLTAVVEGEYIARLSDKVRRAQMGRVISGFTSGGRCFGYRSVPVDATPSDDAKGRLEVLGMRLEIVDAEAETVRRIYEMFARGVTITEIVKTLNAEHVADAKIGKPFSPWTRTRIRRILGQERYIGTVVWNRTKRVTNPRTGRMELHTNPPADVLRVSAPQLRIVTDELWGRVQARLHPSLAGSRSASRESWNSTPRQCCLRTSLGLPVPKTWNQNESTTKIHTA</sequence>
<gene>
    <name evidence="3" type="ORF">HDF12_004317</name>
</gene>
<dbReference type="PROSITE" id="PS51736">
    <property type="entry name" value="RECOMBINASES_3"/>
    <property type="match status" value="1"/>
</dbReference>
<dbReference type="EMBL" id="JACCCV010000002">
    <property type="protein sequence ID" value="NYF53918.1"/>
    <property type="molecule type" value="Genomic_DNA"/>
</dbReference>
<dbReference type="AlphaFoldDB" id="A0A7Y9NS01"/>
<dbReference type="PANTHER" id="PTHR30461:SF23">
    <property type="entry name" value="DNA RECOMBINASE-RELATED"/>
    <property type="match status" value="1"/>
</dbReference>
<dbReference type="SMART" id="SM00857">
    <property type="entry name" value="Resolvase"/>
    <property type="match status" value="1"/>
</dbReference>
<dbReference type="Gene3D" id="3.90.1750.20">
    <property type="entry name" value="Putative Large Serine Recombinase, Chain B, Domain 2"/>
    <property type="match status" value="1"/>
</dbReference>
<dbReference type="GO" id="GO:0003677">
    <property type="term" value="F:DNA binding"/>
    <property type="evidence" value="ECO:0007669"/>
    <property type="project" value="InterPro"/>
</dbReference>
<dbReference type="CDD" id="cd00338">
    <property type="entry name" value="Ser_Recombinase"/>
    <property type="match status" value="1"/>
</dbReference>
<proteinExistence type="predicted"/>
<reference evidence="3 4" key="1">
    <citation type="submission" date="2020-07" db="EMBL/GenBank/DDBJ databases">
        <title>Genomic Encyclopedia of Type Strains, Phase IV (KMG-V): Genome sequencing to study the core and pangenomes of soil and plant-associated prokaryotes.</title>
        <authorList>
            <person name="Whitman W."/>
        </authorList>
    </citation>
    <scope>NUCLEOTIDE SEQUENCE [LARGE SCALE GENOMIC DNA]</scope>
    <source>
        <strain evidence="3 4">M8UP30</strain>
    </source>
</reference>